<keyword evidence="3" id="KW-1185">Reference proteome</keyword>
<comment type="caution">
    <text evidence="2">The sequence shown here is derived from an EMBL/GenBank/DDBJ whole genome shotgun (WGS) entry which is preliminary data.</text>
</comment>
<reference evidence="2" key="2">
    <citation type="journal article" date="2023" name="IMA Fungus">
        <title>Comparative genomic study of the Penicillium genus elucidates a diverse pangenome and 15 lateral gene transfer events.</title>
        <authorList>
            <person name="Petersen C."/>
            <person name="Sorensen T."/>
            <person name="Nielsen M.R."/>
            <person name="Sondergaard T.E."/>
            <person name="Sorensen J.L."/>
            <person name="Fitzpatrick D.A."/>
            <person name="Frisvad J.C."/>
            <person name="Nielsen K.L."/>
        </authorList>
    </citation>
    <scope>NUCLEOTIDE SEQUENCE</scope>
    <source>
        <strain evidence="2">IBT 21472</strain>
    </source>
</reference>
<dbReference type="EMBL" id="JAPZBO010000007">
    <property type="protein sequence ID" value="KAJ5311260.1"/>
    <property type="molecule type" value="Genomic_DNA"/>
</dbReference>
<feature type="region of interest" description="Disordered" evidence="1">
    <location>
        <begin position="1"/>
        <end position="42"/>
    </location>
</feature>
<gene>
    <name evidence="2" type="ORF">N7476_007120</name>
</gene>
<reference evidence="2" key="1">
    <citation type="submission" date="2022-12" db="EMBL/GenBank/DDBJ databases">
        <authorList>
            <person name="Petersen C."/>
        </authorList>
    </citation>
    <scope>NUCLEOTIDE SEQUENCE</scope>
    <source>
        <strain evidence="2">IBT 21472</strain>
    </source>
</reference>
<dbReference type="Proteomes" id="UP001147746">
    <property type="component" value="Unassembled WGS sequence"/>
</dbReference>
<evidence type="ECO:0000256" key="1">
    <source>
        <dbReference type="SAM" id="MobiDB-lite"/>
    </source>
</evidence>
<evidence type="ECO:0000313" key="3">
    <source>
        <dbReference type="Proteomes" id="UP001147746"/>
    </source>
</evidence>
<name>A0A9W9U4Q4_9EURO</name>
<feature type="region of interest" description="Disordered" evidence="1">
    <location>
        <begin position="67"/>
        <end position="92"/>
    </location>
</feature>
<protein>
    <submittedName>
        <fullName evidence="2">Uncharacterized protein</fullName>
    </submittedName>
</protein>
<feature type="compositionally biased region" description="Acidic residues" evidence="1">
    <location>
        <begin position="67"/>
        <end position="79"/>
    </location>
</feature>
<dbReference type="AlphaFoldDB" id="A0A9W9U4Q4"/>
<accession>A0A9W9U4Q4</accession>
<sequence>MPPKRQSTDASGSAAKNPKTGDPPRNPRWSKVSGSANADDGYRIKTSSLEAYEYICLCKPLHYTGLGDDDEEDEEGEEGNADKPSAAHPEHPWAVTMAGTQKLTALRIMSSLRDPDGFGMHTYNDHFGYGVLEVAQNPVLDFEEAKTWKEKWSICEGAALFFAKGDANPLFQVDDGEGAKTFMDVTGVMFAIMLAMLDREGLLKPDSEVKSLGVVMAGFVRFIAHTIGPDFGIRANNLDKTVLAYAKKYNIELKGLFGIEKELETAEAEAEKLELPASDDKNGDPWNWKTTLAQYQKDYGPKIGGDKLDITTWTPAERRKAAFDKKDPFSRKMIDAIKDGMIMQPA</sequence>
<proteinExistence type="predicted"/>
<evidence type="ECO:0000313" key="2">
    <source>
        <dbReference type="EMBL" id="KAJ5311260.1"/>
    </source>
</evidence>
<organism evidence="2 3">
    <name type="scientific">Penicillium atrosanguineum</name>
    <dbReference type="NCBI Taxonomy" id="1132637"/>
    <lineage>
        <taxon>Eukaryota</taxon>
        <taxon>Fungi</taxon>
        <taxon>Dikarya</taxon>
        <taxon>Ascomycota</taxon>
        <taxon>Pezizomycotina</taxon>
        <taxon>Eurotiomycetes</taxon>
        <taxon>Eurotiomycetidae</taxon>
        <taxon>Eurotiales</taxon>
        <taxon>Aspergillaceae</taxon>
        <taxon>Penicillium</taxon>
    </lineage>
</organism>